<evidence type="ECO:0000313" key="11">
    <source>
        <dbReference type="Proteomes" id="UP000190061"/>
    </source>
</evidence>
<dbReference type="GO" id="GO:0030677">
    <property type="term" value="C:ribonuclease P complex"/>
    <property type="evidence" value="ECO:0007669"/>
    <property type="project" value="TreeGrafter"/>
</dbReference>
<dbReference type="GO" id="GO:0001682">
    <property type="term" value="P:tRNA 5'-leader removal"/>
    <property type="evidence" value="ECO:0007669"/>
    <property type="project" value="UniProtKB-UniRule"/>
</dbReference>
<evidence type="ECO:0000256" key="3">
    <source>
        <dbReference type="ARBA" id="ARBA00022722"/>
    </source>
</evidence>
<dbReference type="NCBIfam" id="TIGR00188">
    <property type="entry name" value="rnpA"/>
    <property type="match status" value="1"/>
</dbReference>
<evidence type="ECO:0000256" key="8">
    <source>
        <dbReference type="NCBIfam" id="TIGR00188"/>
    </source>
</evidence>
<dbReference type="Pfam" id="PF00825">
    <property type="entry name" value="Ribonuclease_P"/>
    <property type="match status" value="1"/>
</dbReference>
<evidence type="ECO:0000256" key="6">
    <source>
        <dbReference type="ARBA" id="ARBA00022884"/>
    </source>
</evidence>
<evidence type="ECO:0000256" key="4">
    <source>
        <dbReference type="ARBA" id="ARBA00022759"/>
    </source>
</evidence>
<feature type="compositionally biased region" description="Low complexity" evidence="9">
    <location>
        <begin position="137"/>
        <end position="146"/>
    </location>
</feature>
<keyword evidence="4 7" id="KW-0255">Endonuclease</keyword>
<organism evidence="10 11">
    <name type="scientific">Lysobacter spongiicola DSM 21749</name>
    <dbReference type="NCBI Taxonomy" id="1122188"/>
    <lineage>
        <taxon>Bacteria</taxon>
        <taxon>Pseudomonadati</taxon>
        <taxon>Pseudomonadota</taxon>
        <taxon>Gammaproteobacteria</taxon>
        <taxon>Lysobacterales</taxon>
        <taxon>Lysobacteraceae</taxon>
        <taxon>Novilysobacter</taxon>
    </lineage>
</organism>
<feature type="region of interest" description="Disordered" evidence="9">
    <location>
        <begin position="137"/>
        <end position="175"/>
    </location>
</feature>
<dbReference type="STRING" id="1122188.SAMN02745674_01415"/>
<evidence type="ECO:0000256" key="5">
    <source>
        <dbReference type="ARBA" id="ARBA00022801"/>
    </source>
</evidence>
<accession>A0A1T4PZT2</accession>
<dbReference type="PANTHER" id="PTHR33992:SF1">
    <property type="entry name" value="RIBONUCLEASE P PROTEIN COMPONENT"/>
    <property type="match status" value="1"/>
</dbReference>
<gene>
    <name evidence="7" type="primary">rnpA</name>
    <name evidence="10" type="ORF">SAMN02745674_01415</name>
</gene>
<dbReference type="OrthoDB" id="9796422at2"/>
<proteinExistence type="inferred from homology"/>
<dbReference type="InterPro" id="IPR020568">
    <property type="entry name" value="Ribosomal_Su5_D2-typ_SF"/>
</dbReference>
<dbReference type="HAMAP" id="MF_00227">
    <property type="entry name" value="RNase_P"/>
    <property type="match status" value="1"/>
</dbReference>
<keyword evidence="6 7" id="KW-0694">RNA-binding</keyword>
<dbReference type="AlphaFoldDB" id="A0A1T4PZT2"/>
<dbReference type="Proteomes" id="UP000190061">
    <property type="component" value="Unassembled WGS sequence"/>
</dbReference>
<keyword evidence="5 7" id="KW-0378">Hydrolase</keyword>
<reference evidence="10 11" key="1">
    <citation type="submission" date="2017-02" db="EMBL/GenBank/DDBJ databases">
        <authorList>
            <person name="Peterson S.W."/>
        </authorList>
    </citation>
    <scope>NUCLEOTIDE SEQUENCE [LARGE SCALE GENOMIC DNA]</scope>
    <source>
        <strain evidence="10 11">DSM 21749</strain>
    </source>
</reference>
<dbReference type="SUPFAM" id="SSF54211">
    <property type="entry name" value="Ribosomal protein S5 domain 2-like"/>
    <property type="match status" value="1"/>
</dbReference>
<dbReference type="GO" id="GO:0042781">
    <property type="term" value="F:3'-tRNA processing endoribonuclease activity"/>
    <property type="evidence" value="ECO:0007669"/>
    <property type="project" value="TreeGrafter"/>
</dbReference>
<protein>
    <recommendedName>
        <fullName evidence="7 8">Ribonuclease P protein component</fullName>
        <shortName evidence="7">RNase P protein</shortName>
        <shortName evidence="7">RNaseP protein</shortName>
        <ecNumber evidence="7 8">3.1.26.5</ecNumber>
    </recommendedName>
    <alternativeName>
        <fullName evidence="7">Protein C5</fullName>
    </alternativeName>
</protein>
<evidence type="ECO:0000256" key="1">
    <source>
        <dbReference type="ARBA" id="ARBA00002663"/>
    </source>
</evidence>
<dbReference type="InterPro" id="IPR000100">
    <property type="entry name" value="RNase_P"/>
</dbReference>
<dbReference type="PANTHER" id="PTHR33992">
    <property type="entry name" value="RIBONUCLEASE P PROTEIN COMPONENT"/>
    <property type="match status" value="1"/>
</dbReference>
<dbReference type="GO" id="GO:0000049">
    <property type="term" value="F:tRNA binding"/>
    <property type="evidence" value="ECO:0007669"/>
    <property type="project" value="UniProtKB-UniRule"/>
</dbReference>
<comment type="similarity">
    <text evidence="7">Belongs to the RnpA family.</text>
</comment>
<dbReference type="RefSeq" id="WP_078758018.1">
    <property type="nucleotide sequence ID" value="NZ_FUXP01000004.1"/>
</dbReference>
<comment type="function">
    <text evidence="1 7">RNaseP catalyzes the removal of the 5'-leader sequence from pre-tRNA to produce the mature 5'-terminus. It can also cleave other RNA substrates such as 4.5S RNA. The protein component plays an auxiliary but essential role in vivo by binding to the 5'-leader sequence and broadening the substrate specificity of the ribozyme.</text>
</comment>
<dbReference type="InterPro" id="IPR020539">
    <property type="entry name" value="RNase_P_CS"/>
</dbReference>
<comment type="catalytic activity">
    <reaction evidence="7">
        <text>Endonucleolytic cleavage of RNA, removing 5'-extranucleotides from tRNA precursor.</text>
        <dbReference type="EC" id="3.1.26.5"/>
    </reaction>
</comment>
<dbReference type="GO" id="GO:0004526">
    <property type="term" value="F:ribonuclease P activity"/>
    <property type="evidence" value="ECO:0007669"/>
    <property type="project" value="UniProtKB-UniRule"/>
</dbReference>
<evidence type="ECO:0000256" key="7">
    <source>
        <dbReference type="HAMAP-Rule" id="MF_00227"/>
    </source>
</evidence>
<evidence type="ECO:0000313" key="10">
    <source>
        <dbReference type="EMBL" id="SJZ97042.1"/>
    </source>
</evidence>
<keyword evidence="2 7" id="KW-0819">tRNA processing</keyword>
<dbReference type="Gene3D" id="3.30.230.10">
    <property type="match status" value="1"/>
</dbReference>
<dbReference type="PROSITE" id="PS00648">
    <property type="entry name" value="RIBONUCLEASE_P"/>
    <property type="match status" value="1"/>
</dbReference>
<dbReference type="EMBL" id="FUXP01000004">
    <property type="protein sequence ID" value="SJZ97042.1"/>
    <property type="molecule type" value="Genomic_DNA"/>
</dbReference>
<evidence type="ECO:0000256" key="2">
    <source>
        <dbReference type="ARBA" id="ARBA00022694"/>
    </source>
</evidence>
<name>A0A1T4PZT2_9GAMM</name>
<keyword evidence="11" id="KW-1185">Reference proteome</keyword>
<evidence type="ECO:0000256" key="9">
    <source>
        <dbReference type="SAM" id="MobiDB-lite"/>
    </source>
</evidence>
<dbReference type="EC" id="3.1.26.5" evidence="7 8"/>
<keyword evidence="3 7" id="KW-0540">Nuclease</keyword>
<dbReference type="InterPro" id="IPR014721">
    <property type="entry name" value="Ribsml_uS5_D2-typ_fold_subgr"/>
</dbReference>
<comment type="subunit">
    <text evidence="7">Consists of a catalytic RNA component (M1 or rnpB) and a protein subunit.</text>
</comment>
<sequence length="175" mass="18771">MTTHRFPRTARVRARPDFDRIFKQGRRVALPVLALHWTPPAAVDDSGEPTTPMPVPDSAGGVRLGLAVSRKVDRRAVGRNRVKRVLREAFRQRRGFLRDGDYVVVARPGASAQDADQLRQAFFNLLKRAGALSPAAAALPGPAVAGTMPAPSRTDDSPPNDPAPGPGAGRACRTP</sequence>